<protein>
    <submittedName>
        <fullName evidence="2">Uncharacterized protein</fullName>
    </submittedName>
</protein>
<dbReference type="AlphaFoldDB" id="A0A3N4IL82"/>
<evidence type="ECO:0000313" key="3">
    <source>
        <dbReference type="Proteomes" id="UP000275078"/>
    </source>
</evidence>
<evidence type="ECO:0000313" key="2">
    <source>
        <dbReference type="EMBL" id="RPA86639.1"/>
    </source>
</evidence>
<dbReference type="EMBL" id="ML119649">
    <property type="protein sequence ID" value="RPA86639.1"/>
    <property type="molecule type" value="Genomic_DNA"/>
</dbReference>
<dbReference type="Proteomes" id="UP000275078">
    <property type="component" value="Unassembled WGS sequence"/>
</dbReference>
<evidence type="ECO:0000256" key="1">
    <source>
        <dbReference type="SAM" id="MobiDB-lite"/>
    </source>
</evidence>
<organism evidence="2 3">
    <name type="scientific">Ascobolus immersus RN42</name>
    <dbReference type="NCBI Taxonomy" id="1160509"/>
    <lineage>
        <taxon>Eukaryota</taxon>
        <taxon>Fungi</taxon>
        <taxon>Dikarya</taxon>
        <taxon>Ascomycota</taxon>
        <taxon>Pezizomycotina</taxon>
        <taxon>Pezizomycetes</taxon>
        <taxon>Pezizales</taxon>
        <taxon>Ascobolaceae</taxon>
        <taxon>Ascobolus</taxon>
    </lineage>
</organism>
<proteinExistence type="predicted"/>
<accession>A0A3N4IL82</accession>
<gene>
    <name evidence="2" type="ORF">BJ508DRAFT_301998</name>
</gene>
<keyword evidence="3" id="KW-1185">Reference proteome</keyword>
<name>A0A3N4IL82_ASCIM</name>
<sequence>MGAHHHEATLQISAACPCKASEDVGLVFKSHPFMRDPVKEFKAHENMAICESLYPKSTLLIGHIPPRQDFIFLHLIIRTNHNFLVSRSIAERTLNVNPAKAPSQHPQLPFLVEPNPSSPSTCGPETKLQIYPTPGTPKTLITSETAITSHYSPEFPNEMTIGQRHRDGPQKKTLMRPHAAPELILVGLSKGGIVTRLPEPTVYARPGIDRRFLVYGASEAARETDRSEMQRRQLDGLRCADRRRLMEARAGRFTGGVGADRLERPGFQAMIVMMLLATLRVRFRGGSG</sequence>
<feature type="region of interest" description="Disordered" evidence="1">
    <location>
        <begin position="152"/>
        <end position="172"/>
    </location>
</feature>
<reference evidence="2 3" key="1">
    <citation type="journal article" date="2018" name="Nat. Ecol. Evol.">
        <title>Pezizomycetes genomes reveal the molecular basis of ectomycorrhizal truffle lifestyle.</title>
        <authorList>
            <person name="Murat C."/>
            <person name="Payen T."/>
            <person name="Noel B."/>
            <person name="Kuo A."/>
            <person name="Morin E."/>
            <person name="Chen J."/>
            <person name="Kohler A."/>
            <person name="Krizsan K."/>
            <person name="Balestrini R."/>
            <person name="Da Silva C."/>
            <person name="Montanini B."/>
            <person name="Hainaut M."/>
            <person name="Levati E."/>
            <person name="Barry K.W."/>
            <person name="Belfiori B."/>
            <person name="Cichocki N."/>
            <person name="Clum A."/>
            <person name="Dockter R.B."/>
            <person name="Fauchery L."/>
            <person name="Guy J."/>
            <person name="Iotti M."/>
            <person name="Le Tacon F."/>
            <person name="Lindquist E.A."/>
            <person name="Lipzen A."/>
            <person name="Malagnac F."/>
            <person name="Mello A."/>
            <person name="Molinier V."/>
            <person name="Miyauchi S."/>
            <person name="Poulain J."/>
            <person name="Riccioni C."/>
            <person name="Rubini A."/>
            <person name="Sitrit Y."/>
            <person name="Splivallo R."/>
            <person name="Traeger S."/>
            <person name="Wang M."/>
            <person name="Zifcakova L."/>
            <person name="Wipf D."/>
            <person name="Zambonelli A."/>
            <person name="Paolocci F."/>
            <person name="Nowrousian M."/>
            <person name="Ottonello S."/>
            <person name="Baldrian P."/>
            <person name="Spatafora J.W."/>
            <person name="Henrissat B."/>
            <person name="Nagy L.G."/>
            <person name="Aury J.M."/>
            <person name="Wincker P."/>
            <person name="Grigoriev I.V."/>
            <person name="Bonfante P."/>
            <person name="Martin F.M."/>
        </authorList>
    </citation>
    <scope>NUCLEOTIDE SEQUENCE [LARGE SCALE GENOMIC DNA]</scope>
    <source>
        <strain evidence="2 3">RN42</strain>
    </source>
</reference>